<dbReference type="Proteomes" id="UP001165283">
    <property type="component" value="Unassembled WGS sequence"/>
</dbReference>
<accession>A0ABT0ZXC9</accession>
<feature type="compositionally biased region" description="Polar residues" evidence="1">
    <location>
        <begin position="433"/>
        <end position="445"/>
    </location>
</feature>
<evidence type="ECO:0000313" key="5">
    <source>
        <dbReference type="Proteomes" id="UP001165283"/>
    </source>
</evidence>
<feature type="transmembrane region" description="Helical" evidence="2">
    <location>
        <begin position="212"/>
        <end position="233"/>
    </location>
</feature>
<gene>
    <name evidence="4" type="ORF">KDL28_09970</name>
</gene>
<dbReference type="RefSeq" id="WP_252437168.1">
    <property type="nucleotide sequence ID" value="NZ_JAGSOV010000021.1"/>
</dbReference>
<comment type="caution">
    <text evidence="4">The sequence shown here is derived from an EMBL/GenBank/DDBJ whole genome shotgun (WGS) entry which is preliminary data.</text>
</comment>
<keyword evidence="5" id="KW-1185">Reference proteome</keyword>
<dbReference type="InterPro" id="IPR012347">
    <property type="entry name" value="Ferritin-like"/>
</dbReference>
<evidence type="ECO:0000256" key="1">
    <source>
        <dbReference type="SAM" id="MobiDB-lite"/>
    </source>
</evidence>
<dbReference type="Gene3D" id="1.20.1260.10">
    <property type="match status" value="1"/>
</dbReference>
<evidence type="ECO:0000313" key="4">
    <source>
        <dbReference type="EMBL" id="MCO1655381.1"/>
    </source>
</evidence>
<reference evidence="4" key="1">
    <citation type="submission" date="2021-04" db="EMBL/GenBank/DDBJ databases">
        <title>Pseudonocardia sp. nov., isolated from sandy soil of mangrove forest.</title>
        <authorList>
            <person name="Zan Z."/>
            <person name="Huang R."/>
            <person name="Liu W."/>
        </authorList>
    </citation>
    <scope>NUCLEOTIDE SEQUENCE</scope>
    <source>
        <strain evidence="4">S2-4</strain>
    </source>
</reference>
<dbReference type="Pfam" id="PF13628">
    <property type="entry name" value="DUF4142"/>
    <property type="match status" value="1"/>
</dbReference>
<dbReference type="InterPro" id="IPR025419">
    <property type="entry name" value="DUF4142"/>
</dbReference>
<organism evidence="4 5">
    <name type="scientific">Pseudonocardia humida</name>
    <dbReference type="NCBI Taxonomy" id="2800819"/>
    <lineage>
        <taxon>Bacteria</taxon>
        <taxon>Bacillati</taxon>
        <taxon>Actinomycetota</taxon>
        <taxon>Actinomycetes</taxon>
        <taxon>Pseudonocardiales</taxon>
        <taxon>Pseudonocardiaceae</taxon>
        <taxon>Pseudonocardia</taxon>
    </lineage>
</organism>
<sequence length="451" mass="46766">MLRRIPRLLRVSLIAAVVLAVSASVYQTWISGGAGLGATQTAFGPLTQNDINLLTAVRQANLWEGPTSEQAQQMATSAAVRDVGGKLAAEHAELDVETRRIAEQLGVQLPASASSKQQAWMNQIAAATGSDYDQTFVQLVRGAHGGVLPVINDVRVSTRNDLIRQFAETADAFVTRHCQYLESTGLVDYSQLPITQASLTNVLTNGTGPQALILPILVFVAVMIGVVAMLSALRKKKAQTTERVTVTKSRAPVGSTVSAAPVPARASVAALPVGGGSTPSAAETSMPGAAYPREAAVGASAVSGTTVIPSPRAGAGEPSVQWNLGAPGVRDTGPHPTIDAPHYAPVSDSGAFRINSDLTPDMTGPLGPPIRDDGYPGSGYHNGSGYYPPANGGYGQGPGSGHYPPAPGRYRTVSETGSNRPGDSGSHRVPENATATHRAVNSTGPRHSVRR</sequence>
<evidence type="ECO:0000259" key="3">
    <source>
        <dbReference type="Pfam" id="PF13628"/>
    </source>
</evidence>
<name>A0ABT0ZXC9_9PSEU</name>
<dbReference type="PANTHER" id="PTHR38593:SF1">
    <property type="entry name" value="BLR2558 PROTEIN"/>
    <property type="match status" value="1"/>
</dbReference>
<feature type="domain" description="DUF4142" evidence="3">
    <location>
        <begin position="49"/>
        <end position="179"/>
    </location>
</feature>
<dbReference type="PANTHER" id="PTHR38593">
    <property type="entry name" value="BLR2558 PROTEIN"/>
    <property type="match status" value="1"/>
</dbReference>
<protein>
    <submittedName>
        <fullName evidence="4">DUF4142 domain-containing protein</fullName>
    </submittedName>
</protein>
<proteinExistence type="predicted"/>
<keyword evidence="2" id="KW-0812">Transmembrane</keyword>
<keyword evidence="2" id="KW-0472">Membrane</keyword>
<keyword evidence="2" id="KW-1133">Transmembrane helix</keyword>
<dbReference type="EMBL" id="JAGSOV010000021">
    <property type="protein sequence ID" value="MCO1655381.1"/>
    <property type="molecule type" value="Genomic_DNA"/>
</dbReference>
<feature type="region of interest" description="Disordered" evidence="1">
    <location>
        <begin position="308"/>
        <end position="345"/>
    </location>
</feature>
<evidence type="ECO:0000256" key="2">
    <source>
        <dbReference type="SAM" id="Phobius"/>
    </source>
</evidence>
<feature type="region of interest" description="Disordered" evidence="1">
    <location>
        <begin position="389"/>
        <end position="451"/>
    </location>
</feature>